<feature type="domain" description="G" evidence="1">
    <location>
        <begin position="346"/>
        <end position="395"/>
    </location>
</feature>
<proteinExistence type="predicted"/>
<evidence type="ECO:0000313" key="3">
    <source>
        <dbReference type="Proteomes" id="UP000183832"/>
    </source>
</evidence>
<dbReference type="SUPFAM" id="SSF52540">
    <property type="entry name" value="P-loop containing nucleoside triphosphate hydrolases"/>
    <property type="match status" value="1"/>
</dbReference>
<dbReference type="AlphaFoldDB" id="A0A1J1J765"/>
<accession>A0A1J1J765</accession>
<dbReference type="STRING" id="568069.A0A1J1J765"/>
<name>A0A1J1J765_9DIPT</name>
<evidence type="ECO:0000259" key="1">
    <source>
        <dbReference type="Pfam" id="PF01926"/>
    </source>
</evidence>
<reference evidence="2 3" key="1">
    <citation type="submission" date="2015-04" db="EMBL/GenBank/DDBJ databases">
        <authorList>
            <person name="Syromyatnikov M.Y."/>
            <person name="Popov V.N."/>
        </authorList>
    </citation>
    <scope>NUCLEOTIDE SEQUENCE [LARGE SCALE GENOMIC DNA]</scope>
</reference>
<sequence length="687" mass="78027">MLQARKISLNLIRSYKQATLKELAVKINSNNISQKYQSALEKFTGRILFNSVLEVQSIRLEKYEQLLGKKRRKERELLERSVKPLPVVLNQLCEGSVEKLEQNEEDPKEDVQDLPHARYLKVENLTEKEEDTDEVAEKTTVPKNWLQDYEYYDESEEELTSFYGTPDLNIPVSNVPCKGCGALLHCKDGSIPGYVPSELFIPLNAAQLTQIHCQRCHFLINYNTAINVSVKEEDYINIISSIKDKFALAIIMVDLLDFPCSIFEGLSEILGADRPIFIVGNKIDLMPRDHPNYLNHIMDCLKKEAVKMGFSEKSIKNVSLISAKTGYGVEELITQLHNKWAYNGDVYLIGCTNVGKSSLFNALLRSDYCKVDASNIVQKATTCPWPGTTLRMLKFPILKPSGFRLFLRTNRLKMEKKKRFRDEQLRREQAMKTKDVKYATLIGHIGRSYSNTRDKDPEPFGGFSHDSGFGGNILTLNEKSVKYINSKWCFDTPGVIQKDQILHLLTTDEIIKVLPKEMLRCRGFLMKPNFSLFVGGLGRLDYIDGPESTRVLVYASMDLPITIIETHEAEEFYETFLGSEVLGVPMDSGEERLAKWPKLEATHDKIVIEGEMKHITVCDIVLSSAGWIGVCLPQGITGTFKAWTPEKRGIYVRNPSLLPHGNALRGKRIRGKFAYLIGKGFTFARPK</sequence>
<protein>
    <submittedName>
        <fullName evidence="2">CLUMA_CG020585, isoform A</fullName>
    </submittedName>
</protein>
<dbReference type="GO" id="GO:0005525">
    <property type="term" value="F:GTP binding"/>
    <property type="evidence" value="ECO:0007669"/>
    <property type="project" value="InterPro"/>
</dbReference>
<dbReference type="PANTHER" id="PTHR46406">
    <property type="entry name" value="NITRIC OXIDE-ASSOCIATED PROTEIN 1"/>
    <property type="match status" value="1"/>
</dbReference>
<dbReference type="Gene3D" id="3.40.50.300">
    <property type="entry name" value="P-loop containing nucleotide triphosphate hydrolases"/>
    <property type="match status" value="1"/>
</dbReference>
<dbReference type="PANTHER" id="PTHR46406:SF1">
    <property type="entry name" value="NITRIC OXIDE-ASSOCIATED PROTEIN 1"/>
    <property type="match status" value="1"/>
</dbReference>
<dbReference type="Pfam" id="PF01926">
    <property type="entry name" value="MMR_HSR1"/>
    <property type="match status" value="1"/>
</dbReference>
<dbReference type="Proteomes" id="UP000183832">
    <property type="component" value="Unassembled WGS sequence"/>
</dbReference>
<dbReference type="CDD" id="cd01855">
    <property type="entry name" value="YqeH"/>
    <property type="match status" value="1"/>
</dbReference>
<evidence type="ECO:0000313" key="2">
    <source>
        <dbReference type="EMBL" id="CRL07620.1"/>
    </source>
</evidence>
<dbReference type="InterPro" id="IPR027417">
    <property type="entry name" value="P-loop_NTPase"/>
</dbReference>
<keyword evidence="3" id="KW-1185">Reference proteome</keyword>
<gene>
    <name evidence="2" type="ORF">CLUMA_CG020585</name>
</gene>
<dbReference type="InterPro" id="IPR052807">
    <property type="entry name" value="Mito_transl_resp_regulator"/>
</dbReference>
<organism evidence="2 3">
    <name type="scientific">Clunio marinus</name>
    <dbReference type="NCBI Taxonomy" id="568069"/>
    <lineage>
        <taxon>Eukaryota</taxon>
        <taxon>Metazoa</taxon>
        <taxon>Ecdysozoa</taxon>
        <taxon>Arthropoda</taxon>
        <taxon>Hexapoda</taxon>
        <taxon>Insecta</taxon>
        <taxon>Pterygota</taxon>
        <taxon>Neoptera</taxon>
        <taxon>Endopterygota</taxon>
        <taxon>Diptera</taxon>
        <taxon>Nematocera</taxon>
        <taxon>Chironomoidea</taxon>
        <taxon>Chironomidae</taxon>
        <taxon>Clunio</taxon>
    </lineage>
</organism>
<dbReference type="InterPro" id="IPR006073">
    <property type="entry name" value="GTP-bd"/>
</dbReference>
<dbReference type="OrthoDB" id="1696305at2759"/>
<dbReference type="EMBL" id="CVRI01000073">
    <property type="protein sequence ID" value="CRL07620.1"/>
    <property type="molecule type" value="Genomic_DNA"/>
</dbReference>